<reference evidence="2" key="2">
    <citation type="submission" date="2020-10" db="UniProtKB">
        <authorList>
            <consortium name="WormBaseParasite"/>
        </authorList>
    </citation>
    <scope>IDENTIFICATION</scope>
</reference>
<evidence type="ECO:0000313" key="2">
    <source>
        <dbReference type="WBParaSite" id="Pan_g1856.t1"/>
    </source>
</evidence>
<accession>A0A7E4VAB2</accession>
<keyword evidence="1" id="KW-1185">Reference proteome</keyword>
<name>A0A7E4VAB2_PANRE</name>
<dbReference type="Proteomes" id="UP000492821">
    <property type="component" value="Unassembled WGS sequence"/>
</dbReference>
<proteinExistence type="predicted"/>
<protein>
    <submittedName>
        <fullName evidence="2">Triplex capsid protein 1</fullName>
    </submittedName>
</protein>
<sequence length="314" mass="36612">MLQFLFGNPYVQLSLNYHRDPVKLKTYTAKSKKIYCKSIRDTRIDNYYKLCDFLYIEQHKFYFTFIKFNSVATECLTFLKKCESKGYKTFVSVVEYEIYQHEMDNVYGNHYIVAFSKDVEVWRIMENFRKRKAVNITKTDDCVVLKNYTEETTTKLEDILAIISTDDLHDPIMLGKMVTKPRENNQAFGAVDGAFRMLSTCLSSLQDATSPLEIKNIMQTINDQLFIFVNNFYYYLQAVYDGGAEIGKHDKILDVLKYIRNCVKSQNYETVDNVFCVVYQEKDDHYSMGPVIHVTETNFSPLLAAFTAKGFTTL</sequence>
<dbReference type="WBParaSite" id="Pan_g1856.t1">
    <property type="protein sequence ID" value="Pan_g1856.t1"/>
    <property type="gene ID" value="Pan_g1856"/>
</dbReference>
<reference evidence="1" key="1">
    <citation type="journal article" date="2013" name="Genetics">
        <title>The draft genome and transcriptome of Panagrellus redivivus are shaped by the harsh demands of a free-living lifestyle.</title>
        <authorList>
            <person name="Srinivasan J."/>
            <person name="Dillman A.R."/>
            <person name="Macchietto M.G."/>
            <person name="Heikkinen L."/>
            <person name="Lakso M."/>
            <person name="Fracchia K.M."/>
            <person name="Antoshechkin I."/>
            <person name="Mortazavi A."/>
            <person name="Wong G."/>
            <person name="Sternberg P.W."/>
        </authorList>
    </citation>
    <scope>NUCLEOTIDE SEQUENCE [LARGE SCALE GENOMIC DNA]</scope>
    <source>
        <strain evidence="1">MT8872</strain>
    </source>
</reference>
<dbReference type="AlphaFoldDB" id="A0A7E4VAB2"/>
<evidence type="ECO:0000313" key="1">
    <source>
        <dbReference type="Proteomes" id="UP000492821"/>
    </source>
</evidence>
<organism evidence="1 2">
    <name type="scientific">Panagrellus redivivus</name>
    <name type="common">Microworm</name>
    <dbReference type="NCBI Taxonomy" id="6233"/>
    <lineage>
        <taxon>Eukaryota</taxon>
        <taxon>Metazoa</taxon>
        <taxon>Ecdysozoa</taxon>
        <taxon>Nematoda</taxon>
        <taxon>Chromadorea</taxon>
        <taxon>Rhabditida</taxon>
        <taxon>Tylenchina</taxon>
        <taxon>Panagrolaimomorpha</taxon>
        <taxon>Panagrolaimoidea</taxon>
        <taxon>Panagrolaimidae</taxon>
        <taxon>Panagrellus</taxon>
    </lineage>
</organism>